<dbReference type="Pfam" id="PF03168">
    <property type="entry name" value="LEA_2"/>
    <property type="match status" value="1"/>
</dbReference>
<proteinExistence type="predicted"/>
<dbReference type="GO" id="GO:0016020">
    <property type="term" value="C:membrane"/>
    <property type="evidence" value="ECO:0007669"/>
    <property type="project" value="UniProtKB-SubCell"/>
</dbReference>
<keyword evidence="8" id="KW-1185">Reference proteome</keyword>
<dbReference type="PANTHER" id="PTHR31234:SF65">
    <property type="entry name" value="LATE EMBRYOGENESIS ABUNDANT PROTEIN, LEA_2 SUBGROUP"/>
    <property type="match status" value="1"/>
</dbReference>
<organism evidence="7 8">
    <name type="scientific">Castanea mollissima</name>
    <name type="common">Chinese chestnut</name>
    <dbReference type="NCBI Taxonomy" id="60419"/>
    <lineage>
        <taxon>Eukaryota</taxon>
        <taxon>Viridiplantae</taxon>
        <taxon>Streptophyta</taxon>
        <taxon>Embryophyta</taxon>
        <taxon>Tracheophyta</taxon>
        <taxon>Spermatophyta</taxon>
        <taxon>Magnoliopsida</taxon>
        <taxon>eudicotyledons</taxon>
        <taxon>Gunneridae</taxon>
        <taxon>Pentapetalae</taxon>
        <taxon>rosids</taxon>
        <taxon>fabids</taxon>
        <taxon>Fagales</taxon>
        <taxon>Fagaceae</taxon>
        <taxon>Castanea</taxon>
    </lineage>
</organism>
<dbReference type="InterPro" id="IPR004864">
    <property type="entry name" value="LEA_2"/>
</dbReference>
<dbReference type="InterPro" id="IPR044839">
    <property type="entry name" value="NDR1-like"/>
</dbReference>
<dbReference type="SUPFAM" id="SSF117070">
    <property type="entry name" value="LEA14-like"/>
    <property type="match status" value="1"/>
</dbReference>
<evidence type="ECO:0000313" key="8">
    <source>
        <dbReference type="Proteomes" id="UP000737018"/>
    </source>
</evidence>
<evidence type="ECO:0000256" key="3">
    <source>
        <dbReference type="ARBA" id="ARBA00022989"/>
    </source>
</evidence>
<dbReference type="Proteomes" id="UP000737018">
    <property type="component" value="Unassembled WGS sequence"/>
</dbReference>
<keyword evidence="2 5" id="KW-0812">Transmembrane</keyword>
<feature type="domain" description="Late embryogenesis abundant protein LEA-2 subgroup" evidence="6">
    <location>
        <begin position="77"/>
        <end position="169"/>
    </location>
</feature>
<evidence type="ECO:0000256" key="2">
    <source>
        <dbReference type="ARBA" id="ARBA00022692"/>
    </source>
</evidence>
<dbReference type="Gene3D" id="2.60.40.1820">
    <property type="match status" value="1"/>
</dbReference>
<dbReference type="OrthoDB" id="1929523at2759"/>
<gene>
    <name evidence="7" type="ORF">CMV_012498</name>
</gene>
<evidence type="ECO:0000256" key="5">
    <source>
        <dbReference type="SAM" id="Phobius"/>
    </source>
</evidence>
<feature type="transmembrane region" description="Helical" evidence="5">
    <location>
        <begin position="12"/>
        <end position="39"/>
    </location>
</feature>
<dbReference type="PANTHER" id="PTHR31234">
    <property type="entry name" value="LATE EMBRYOGENESIS ABUNDANT (LEA) HYDROXYPROLINE-RICH GLYCOPROTEIN FAMILY"/>
    <property type="match status" value="1"/>
</dbReference>
<protein>
    <recommendedName>
        <fullName evidence="6">Late embryogenesis abundant protein LEA-2 subgroup domain-containing protein</fullName>
    </recommendedName>
</protein>
<keyword evidence="3 5" id="KW-1133">Transmembrane helix</keyword>
<dbReference type="AlphaFoldDB" id="A0A8J4RFG9"/>
<keyword evidence="4 5" id="KW-0472">Membrane</keyword>
<accession>A0A8J4RFG9</accession>
<evidence type="ECO:0000313" key="7">
    <source>
        <dbReference type="EMBL" id="KAF3963076.1"/>
    </source>
</evidence>
<dbReference type="EMBL" id="JRKL02001602">
    <property type="protein sequence ID" value="KAF3963076.1"/>
    <property type="molecule type" value="Genomic_DNA"/>
</dbReference>
<sequence>MEVEKVNRSRNRTCCCIGTTICIIIATVILILILLFTVFKPKRPVMSFDSMSVKDLDVSFDITKLKVYLNLTIDVDLSIKNPNKAGFKYSNSSAFLNYRGQVVGEVPLPADQISAGETKAMNVSLTLLADRLLSNSDIYSDVKSGVVPLNTYVRLPGKVNMLGFKFHAVSTSSCDFTVYTSNRTMGDQSCQYKTKL</sequence>
<reference evidence="7" key="1">
    <citation type="submission" date="2020-03" db="EMBL/GenBank/DDBJ databases">
        <title>Castanea mollissima Vanexum genome sequencing.</title>
        <authorList>
            <person name="Staton M."/>
        </authorList>
    </citation>
    <scope>NUCLEOTIDE SEQUENCE</scope>
    <source>
        <tissue evidence="7">Leaf</tissue>
    </source>
</reference>
<comment type="caution">
    <text evidence="7">The sequence shown here is derived from an EMBL/GenBank/DDBJ whole genome shotgun (WGS) entry which is preliminary data.</text>
</comment>
<evidence type="ECO:0000256" key="1">
    <source>
        <dbReference type="ARBA" id="ARBA00004167"/>
    </source>
</evidence>
<name>A0A8J4RFG9_9ROSI</name>
<comment type="subcellular location">
    <subcellularLocation>
        <location evidence="1">Membrane</location>
        <topology evidence="1">Single-pass membrane protein</topology>
    </subcellularLocation>
</comment>
<evidence type="ECO:0000256" key="4">
    <source>
        <dbReference type="ARBA" id="ARBA00023136"/>
    </source>
</evidence>
<evidence type="ECO:0000259" key="6">
    <source>
        <dbReference type="Pfam" id="PF03168"/>
    </source>
</evidence>
<dbReference type="GO" id="GO:0098542">
    <property type="term" value="P:defense response to other organism"/>
    <property type="evidence" value="ECO:0007669"/>
    <property type="project" value="InterPro"/>
</dbReference>